<evidence type="ECO:0000259" key="3">
    <source>
        <dbReference type="PROSITE" id="PS50822"/>
    </source>
</evidence>
<organism evidence="4 5">
    <name type="scientific">Phytohabitans maris</name>
    <dbReference type="NCBI Taxonomy" id="3071409"/>
    <lineage>
        <taxon>Bacteria</taxon>
        <taxon>Bacillati</taxon>
        <taxon>Actinomycetota</taxon>
        <taxon>Actinomycetes</taxon>
        <taxon>Micromonosporales</taxon>
        <taxon>Micromonosporaceae</taxon>
    </lineage>
</organism>
<evidence type="ECO:0000256" key="2">
    <source>
        <dbReference type="ARBA" id="ARBA00035032"/>
    </source>
</evidence>
<evidence type="ECO:0000256" key="1">
    <source>
        <dbReference type="ARBA" id="ARBA00035012"/>
    </source>
</evidence>
<evidence type="ECO:0000313" key="4">
    <source>
        <dbReference type="EMBL" id="MDQ7909082.1"/>
    </source>
</evidence>
<dbReference type="Proteomes" id="UP001230908">
    <property type="component" value="Unassembled WGS sequence"/>
</dbReference>
<dbReference type="InterPro" id="IPR012337">
    <property type="entry name" value="RNaseH-like_sf"/>
</dbReference>
<dbReference type="Gene3D" id="3.40.50.2300">
    <property type="match status" value="1"/>
</dbReference>
<dbReference type="InterPro" id="IPR003165">
    <property type="entry name" value="Piwi"/>
</dbReference>
<dbReference type="SMART" id="SM00950">
    <property type="entry name" value="Piwi"/>
    <property type="match status" value="1"/>
</dbReference>
<dbReference type="PROSITE" id="PS50822">
    <property type="entry name" value="PIWI"/>
    <property type="match status" value="1"/>
</dbReference>
<dbReference type="Gene3D" id="3.30.420.10">
    <property type="entry name" value="Ribonuclease H-like superfamily/Ribonuclease H"/>
    <property type="match status" value="1"/>
</dbReference>
<keyword evidence="5" id="KW-1185">Reference proteome</keyword>
<gene>
    <name evidence="4" type="ORF">RB614_31625</name>
</gene>
<dbReference type="RefSeq" id="WP_308716344.1">
    <property type="nucleotide sequence ID" value="NZ_JAVHUY010000037.1"/>
</dbReference>
<dbReference type="EMBL" id="JAVHUY010000037">
    <property type="protein sequence ID" value="MDQ7909082.1"/>
    <property type="molecule type" value="Genomic_DNA"/>
</dbReference>
<evidence type="ECO:0000313" key="5">
    <source>
        <dbReference type="Proteomes" id="UP001230908"/>
    </source>
</evidence>
<dbReference type="CDD" id="cd04659">
    <property type="entry name" value="Piwi_piwi-like_ProArk"/>
    <property type="match status" value="1"/>
</dbReference>
<comment type="similarity">
    <text evidence="1">Belongs to the argonaute family. Long pAgo subfamily.</text>
</comment>
<dbReference type="SUPFAM" id="SSF53098">
    <property type="entry name" value="Ribonuclease H-like"/>
    <property type="match status" value="1"/>
</dbReference>
<comment type="caution">
    <text evidence="4">The sequence shown here is derived from an EMBL/GenBank/DDBJ whole genome shotgun (WGS) entry which is preliminary data.</text>
</comment>
<sequence length="618" mass="68443">MIVGVKTRYEIDLTVAELLERGLEMQGRYVLAKTGEVPFNPDLDEHAYRRLVGAVDSVRGGRLHLRDAPKVQEVEAGEAWLEGRLDTFKDVVKALTGGRHEALLDRLEEAAFGLTGAEGRLARTTALANRLAEGGPLRIADGVEVEIGLPIGSTSASSRAPRAQSTKFDEPTFVFDQGGDKTNRSAEKGLAEYGPFDSQFFTPRRPRIVVLTPRAFQGGVEVFMHAFRQGVPDGRVFTQGFARKYRLSDCDVVIEAFEATGPCDVAAYREACLAAAQRAPKPDLAVVITSEAQEHLQGDQSPYLVAKSTLMGQGVPVQEMQIETIRRGDIAYPLDSMALQCYAKLGGIPFVIAATRTIAHELVIGIGSAHIKPSRFGPPERVVGITTVFSADGNYILSNTSREADYDQYPQELLRALRVCIEEVKQRNGWQPDDAIRLIFHVFKALKDAEAEAVKSLVTEMLAEFRAVEFAFVHVGDEHDWCLFDTTADGVGSARMPSGNRQPKGRYVPRRGHAVLISDTEVLLTVSGPYDIKRPTHGLPRPLLLKLHRASTFTDIEYLAGQAFRFTAMSWRRFYPSSKPITIMYSDLIASLLGRLRHVRNWNADILRTAFPTSRWFL</sequence>
<protein>
    <recommendedName>
        <fullName evidence="2">Protein argonaute</fullName>
    </recommendedName>
</protein>
<name>A0ABU0ZT12_9ACTN</name>
<accession>A0ABU0ZT12</accession>
<dbReference type="Pfam" id="PF02171">
    <property type="entry name" value="Piwi"/>
    <property type="match status" value="1"/>
</dbReference>
<dbReference type="InterPro" id="IPR036397">
    <property type="entry name" value="RNaseH_sf"/>
</dbReference>
<reference evidence="4 5" key="1">
    <citation type="submission" date="2023-08" db="EMBL/GenBank/DDBJ databases">
        <title>Phytohabitans sansha sp. nov., isolated from marine sediment.</title>
        <authorList>
            <person name="Zhao Y."/>
            <person name="Yi K."/>
        </authorList>
    </citation>
    <scope>NUCLEOTIDE SEQUENCE [LARGE SCALE GENOMIC DNA]</scope>
    <source>
        <strain evidence="4 5">ZYX-F-186</strain>
    </source>
</reference>
<proteinExistence type="inferred from homology"/>
<feature type="domain" description="Piwi" evidence="3">
    <location>
        <begin position="283"/>
        <end position="598"/>
    </location>
</feature>